<proteinExistence type="predicted"/>
<evidence type="ECO:0000256" key="5">
    <source>
        <dbReference type="ARBA" id="ARBA00023125"/>
    </source>
</evidence>
<evidence type="ECO:0000256" key="2">
    <source>
        <dbReference type="ARBA" id="ARBA00022741"/>
    </source>
</evidence>
<dbReference type="GO" id="GO:0005524">
    <property type="term" value="F:ATP binding"/>
    <property type="evidence" value="ECO:0007669"/>
    <property type="project" value="UniProtKB-KW"/>
</dbReference>
<evidence type="ECO:0000256" key="1">
    <source>
        <dbReference type="ARBA" id="ARBA00022553"/>
    </source>
</evidence>
<dbReference type="SUPFAM" id="SSF46689">
    <property type="entry name" value="Homeodomain-like"/>
    <property type="match status" value="1"/>
</dbReference>
<sequence>MTPKKILIVDDESTIRMSLARILEKEGYAVAQAENGKKAIELLKKEPFHLILTDLKMPEVDGFEVLKQAKSISPDSVVIVLTAYVSVESAISAMKAGAYDYLSKPINIDEVRIVIRKALNQMTLVEENILLKKQLKGKYRFENIIGVSPQMQKVYQLMERVIETDSTILIQGESGTGKELVAKAIHYNSYRKNHPFVTINCGAIPKDLLESEFFGHVKGSYTGAFYDRTGKFELANKGTIFLDEIGTMAPDLQVKVLRVFQERELEKVGDSRKIKVDVRVISATNVNLEDLVTKGLFRDDLFYRLNVISLTLPPLRERVEDIPLLTSTFLKRFCKEMEKGEKKVSNSTMEFLIKYHWPGNVRELENTIERALALADGKLITPKHLSPKIINLPPSVEWHGIKIPDEGIDLNSIVKNLEVDLINQALRKSNGVKSKAAKLLKVNRTTLVEKMKKIGLS</sequence>
<dbReference type="Pfam" id="PF00158">
    <property type="entry name" value="Sigma54_activat"/>
    <property type="match status" value="1"/>
</dbReference>
<dbReference type="GO" id="GO:0006355">
    <property type="term" value="P:regulation of DNA-templated transcription"/>
    <property type="evidence" value="ECO:0007669"/>
    <property type="project" value="InterPro"/>
</dbReference>
<dbReference type="Pfam" id="PF00072">
    <property type="entry name" value="Response_reg"/>
    <property type="match status" value="1"/>
</dbReference>
<dbReference type="FunFam" id="3.40.50.300:FF:000006">
    <property type="entry name" value="DNA-binding transcriptional regulator NtrC"/>
    <property type="match status" value="1"/>
</dbReference>
<dbReference type="InterPro" id="IPR025943">
    <property type="entry name" value="Sigma_54_int_dom_ATP-bd_2"/>
</dbReference>
<dbReference type="InterPro" id="IPR027417">
    <property type="entry name" value="P-loop_NTPase"/>
</dbReference>
<keyword evidence="2" id="KW-0547">Nucleotide-binding</keyword>
<dbReference type="PROSITE" id="PS50045">
    <property type="entry name" value="SIGMA54_INTERACT_4"/>
    <property type="match status" value="1"/>
</dbReference>
<keyword evidence="1 7" id="KW-0597">Phosphoprotein</keyword>
<keyword evidence="3" id="KW-0067">ATP-binding</keyword>
<dbReference type="PROSITE" id="PS00688">
    <property type="entry name" value="SIGMA54_INTERACT_3"/>
    <property type="match status" value="1"/>
</dbReference>
<dbReference type="SUPFAM" id="SSF52540">
    <property type="entry name" value="P-loop containing nucleoside triphosphate hydrolases"/>
    <property type="match status" value="1"/>
</dbReference>
<evidence type="ECO:0000256" key="3">
    <source>
        <dbReference type="ARBA" id="ARBA00022840"/>
    </source>
</evidence>
<dbReference type="InterPro" id="IPR058031">
    <property type="entry name" value="AAA_lid_NorR"/>
</dbReference>
<dbReference type="Pfam" id="PF25601">
    <property type="entry name" value="AAA_lid_14"/>
    <property type="match status" value="1"/>
</dbReference>
<organism evidence="10 11">
    <name type="scientific">Candidatus Schekmanbacteria bacterium RIFCSPLOWO2_12_FULL_38_15</name>
    <dbReference type="NCBI Taxonomy" id="1817883"/>
    <lineage>
        <taxon>Bacteria</taxon>
        <taxon>Candidatus Schekmaniibacteriota</taxon>
    </lineage>
</organism>
<dbReference type="PANTHER" id="PTHR32071:SF81">
    <property type="entry name" value="PROPIONATE CATABOLISM OPERON REGULATORY PROTEIN"/>
    <property type="match status" value="1"/>
</dbReference>
<dbReference type="EMBL" id="MGDI01000016">
    <property type="protein sequence ID" value="OGL54154.1"/>
    <property type="molecule type" value="Genomic_DNA"/>
</dbReference>
<protein>
    <submittedName>
        <fullName evidence="10">Fis family transcriptional regulator</fullName>
    </submittedName>
</protein>
<dbReference type="SUPFAM" id="SSF52172">
    <property type="entry name" value="CheY-like"/>
    <property type="match status" value="1"/>
</dbReference>
<keyword evidence="6" id="KW-0804">Transcription</keyword>
<dbReference type="Gene3D" id="1.10.10.60">
    <property type="entry name" value="Homeodomain-like"/>
    <property type="match status" value="1"/>
</dbReference>
<accession>A0A1F7SLR7</accession>
<dbReference type="InterPro" id="IPR002078">
    <property type="entry name" value="Sigma_54_int"/>
</dbReference>
<dbReference type="CDD" id="cd00009">
    <property type="entry name" value="AAA"/>
    <property type="match status" value="1"/>
</dbReference>
<dbReference type="InterPro" id="IPR025944">
    <property type="entry name" value="Sigma_54_int_dom_CS"/>
</dbReference>
<dbReference type="InterPro" id="IPR025662">
    <property type="entry name" value="Sigma_54_int_dom_ATP-bd_1"/>
</dbReference>
<dbReference type="AlphaFoldDB" id="A0A1F7SLR7"/>
<feature type="domain" description="Response regulatory" evidence="9">
    <location>
        <begin position="5"/>
        <end position="119"/>
    </location>
</feature>
<dbReference type="SMART" id="SM00382">
    <property type="entry name" value="AAA"/>
    <property type="match status" value="1"/>
</dbReference>
<dbReference type="PROSITE" id="PS50110">
    <property type="entry name" value="RESPONSE_REGULATORY"/>
    <property type="match status" value="1"/>
</dbReference>
<feature type="modified residue" description="4-aspartylphosphate" evidence="7">
    <location>
        <position position="54"/>
    </location>
</feature>
<dbReference type="Gene3D" id="1.10.8.60">
    <property type="match status" value="1"/>
</dbReference>
<dbReference type="GO" id="GO:0043565">
    <property type="term" value="F:sequence-specific DNA binding"/>
    <property type="evidence" value="ECO:0007669"/>
    <property type="project" value="InterPro"/>
</dbReference>
<feature type="domain" description="Sigma-54 factor interaction" evidence="8">
    <location>
        <begin position="144"/>
        <end position="373"/>
    </location>
</feature>
<keyword evidence="4" id="KW-0805">Transcription regulation</keyword>
<gene>
    <name evidence="10" type="ORF">A3G31_05160</name>
</gene>
<dbReference type="InterPro" id="IPR002197">
    <property type="entry name" value="HTH_Fis"/>
</dbReference>
<dbReference type="Gene3D" id="3.40.50.2300">
    <property type="match status" value="1"/>
</dbReference>
<dbReference type="PROSITE" id="PS00676">
    <property type="entry name" value="SIGMA54_INTERACT_2"/>
    <property type="match status" value="1"/>
</dbReference>
<reference evidence="10 11" key="1">
    <citation type="journal article" date="2016" name="Nat. Commun.">
        <title>Thousands of microbial genomes shed light on interconnected biogeochemical processes in an aquifer system.</title>
        <authorList>
            <person name="Anantharaman K."/>
            <person name="Brown C.T."/>
            <person name="Hug L.A."/>
            <person name="Sharon I."/>
            <person name="Castelle C.J."/>
            <person name="Probst A.J."/>
            <person name="Thomas B.C."/>
            <person name="Singh A."/>
            <person name="Wilkins M.J."/>
            <person name="Karaoz U."/>
            <person name="Brodie E.L."/>
            <person name="Williams K.H."/>
            <person name="Hubbard S.S."/>
            <person name="Banfield J.F."/>
        </authorList>
    </citation>
    <scope>NUCLEOTIDE SEQUENCE [LARGE SCALE GENOMIC DNA]</scope>
</reference>
<evidence type="ECO:0000313" key="11">
    <source>
        <dbReference type="Proteomes" id="UP000178082"/>
    </source>
</evidence>
<dbReference type="InterPro" id="IPR003593">
    <property type="entry name" value="AAA+_ATPase"/>
</dbReference>
<dbReference type="PANTHER" id="PTHR32071">
    <property type="entry name" value="TRANSCRIPTIONAL REGULATORY PROTEIN"/>
    <property type="match status" value="1"/>
</dbReference>
<dbReference type="Gene3D" id="3.40.50.300">
    <property type="entry name" value="P-loop containing nucleotide triphosphate hydrolases"/>
    <property type="match status" value="1"/>
</dbReference>
<dbReference type="GO" id="GO:0000160">
    <property type="term" value="P:phosphorelay signal transduction system"/>
    <property type="evidence" value="ECO:0007669"/>
    <property type="project" value="InterPro"/>
</dbReference>
<dbReference type="PRINTS" id="PR01590">
    <property type="entry name" value="HTHFIS"/>
</dbReference>
<keyword evidence="5" id="KW-0238">DNA-binding</keyword>
<evidence type="ECO:0000313" key="10">
    <source>
        <dbReference type="EMBL" id="OGL54154.1"/>
    </source>
</evidence>
<evidence type="ECO:0000259" key="8">
    <source>
        <dbReference type="PROSITE" id="PS50045"/>
    </source>
</evidence>
<dbReference type="FunFam" id="3.40.50.2300:FF:000018">
    <property type="entry name" value="DNA-binding transcriptional regulator NtrC"/>
    <property type="match status" value="1"/>
</dbReference>
<dbReference type="InterPro" id="IPR009057">
    <property type="entry name" value="Homeodomain-like_sf"/>
</dbReference>
<evidence type="ECO:0000259" key="9">
    <source>
        <dbReference type="PROSITE" id="PS50110"/>
    </source>
</evidence>
<evidence type="ECO:0000256" key="4">
    <source>
        <dbReference type="ARBA" id="ARBA00023015"/>
    </source>
</evidence>
<dbReference type="Pfam" id="PF02954">
    <property type="entry name" value="HTH_8"/>
    <property type="match status" value="1"/>
</dbReference>
<dbReference type="PROSITE" id="PS00675">
    <property type="entry name" value="SIGMA54_INTERACT_1"/>
    <property type="match status" value="1"/>
</dbReference>
<dbReference type="Proteomes" id="UP000178082">
    <property type="component" value="Unassembled WGS sequence"/>
</dbReference>
<evidence type="ECO:0000256" key="7">
    <source>
        <dbReference type="PROSITE-ProRule" id="PRU00169"/>
    </source>
</evidence>
<dbReference type="SMART" id="SM00448">
    <property type="entry name" value="REC"/>
    <property type="match status" value="1"/>
</dbReference>
<dbReference type="InterPro" id="IPR011006">
    <property type="entry name" value="CheY-like_superfamily"/>
</dbReference>
<comment type="caution">
    <text evidence="10">The sequence shown here is derived from an EMBL/GenBank/DDBJ whole genome shotgun (WGS) entry which is preliminary data.</text>
</comment>
<evidence type="ECO:0000256" key="6">
    <source>
        <dbReference type="ARBA" id="ARBA00023163"/>
    </source>
</evidence>
<dbReference type="InterPro" id="IPR001789">
    <property type="entry name" value="Sig_transdc_resp-reg_receiver"/>
</dbReference>
<name>A0A1F7SLR7_9BACT</name>
<dbReference type="STRING" id="1817883.A3G31_05160"/>